<feature type="region of interest" description="Disordered" evidence="1">
    <location>
        <begin position="1"/>
        <end position="25"/>
    </location>
</feature>
<feature type="compositionally biased region" description="Basic and acidic residues" evidence="1">
    <location>
        <begin position="1169"/>
        <end position="1187"/>
    </location>
</feature>
<feature type="compositionally biased region" description="Polar residues" evidence="1">
    <location>
        <begin position="1123"/>
        <end position="1152"/>
    </location>
</feature>
<feature type="compositionally biased region" description="Low complexity" evidence="1">
    <location>
        <begin position="1065"/>
        <end position="1085"/>
    </location>
</feature>
<feature type="compositionally biased region" description="Basic residues" evidence="1">
    <location>
        <begin position="467"/>
        <end position="487"/>
    </location>
</feature>
<feature type="compositionally biased region" description="Low complexity" evidence="1">
    <location>
        <begin position="1033"/>
        <end position="1042"/>
    </location>
</feature>
<protein>
    <recommendedName>
        <fullName evidence="4">EF-hand domain-containing protein</fullName>
    </recommendedName>
</protein>
<dbReference type="Proteomes" id="UP000440367">
    <property type="component" value="Unassembled WGS sequence"/>
</dbReference>
<reference evidence="2 3" key="1">
    <citation type="submission" date="2018-08" db="EMBL/GenBank/DDBJ databases">
        <title>Genomic investigation of the strawberry pathogen Phytophthora fragariae indicates pathogenicity is determined by transcriptional variation in three key races.</title>
        <authorList>
            <person name="Adams T.M."/>
            <person name="Armitage A.D."/>
            <person name="Sobczyk M.K."/>
            <person name="Bates H.J."/>
            <person name="Dunwell J.M."/>
            <person name="Nellist C.F."/>
            <person name="Harrison R.J."/>
        </authorList>
    </citation>
    <scope>NUCLEOTIDE SEQUENCE [LARGE SCALE GENOMIC DNA]</scope>
    <source>
        <strain evidence="2 3">BC-1</strain>
    </source>
</reference>
<name>A0A6A3ZIA8_9STRA</name>
<evidence type="ECO:0000256" key="1">
    <source>
        <dbReference type="SAM" id="MobiDB-lite"/>
    </source>
</evidence>
<gene>
    <name evidence="2" type="ORF">PF002_g11020</name>
</gene>
<feature type="compositionally biased region" description="Basic residues" evidence="1">
    <location>
        <begin position="1051"/>
        <end position="1064"/>
    </location>
</feature>
<feature type="region of interest" description="Disordered" evidence="1">
    <location>
        <begin position="416"/>
        <end position="496"/>
    </location>
</feature>
<organism evidence="2 3">
    <name type="scientific">Phytophthora fragariae</name>
    <dbReference type="NCBI Taxonomy" id="53985"/>
    <lineage>
        <taxon>Eukaryota</taxon>
        <taxon>Sar</taxon>
        <taxon>Stramenopiles</taxon>
        <taxon>Oomycota</taxon>
        <taxon>Peronosporomycetes</taxon>
        <taxon>Peronosporales</taxon>
        <taxon>Peronosporaceae</taxon>
        <taxon>Phytophthora</taxon>
    </lineage>
</organism>
<evidence type="ECO:0000313" key="2">
    <source>
        <dbReference type="EMBL" id="KAE9237210.1"/>
    </source>
</evidence>
<feature type="compositionally biased region" description="Basic residues" evidence="1">
    <location>
        <begin position="1086"/>
        <end position="1098"/>
    </location>
</feature>
<feature type="compositionally biased region" description="Basic residues" evidence="1">
    <location>
        <begin position="436"/>
        <end position="447"/>
    </location>
</feature>
<accession>A0A6A3ZIA8</accession>
<dbReference type="EMBL" id="QXGD01000494">
    <property type="protein sequence ID" value="KAE9237210.1"/>
    <property type="molecule type" value="Genomic_DNA"/>
</dbReference>
<feature type="region of interest" description="Disordered" evidence="1">
    <location>
        <begin position="1416"/>
        <end position="1445"/>
    </location>
</feature>
<evidence type="ECO:0000313" key="3">
    <source>
        <dbReference type="Proteomes" id="UP000440367"/>
    </source>
</evidence>
<evidence type="ECO:0008006" key="4">
    <source>
        <dbReference type="Google" id="ProtNLM"/>
    </source>
</evidence>
<comment type="caution">
    <text evidence="2">The sequence shown here is derived from an EMBL/GenBank/DDBJ whole genome shotgun (WGS) entry which is preliminary data.</text>
</comment>
<feature type="compositionally biased region" description="Polar residues" evidence="1">
    <location>
        <begin position="1188"/>
        <end position="1198"/>
    </location>
</feature>
<sequence length="1445" mass="158011">MESRVSTAPGPKAKRWPKNPGSSHLLRNVKSLKGDSSFLEASAEENRPQTCPALTLTPRLHWNLNNSVLNMLPKRQVEELYGLFKFYDSSTIGDALPSINCTRFMEILRGAGLLSSNNDTSTSSTVSLMEGLLAQNVERVFAQAAMGKMRVYLDADDQPALTFSLFCGAIMNCAMLLIPSEHPVDALHQILPTLLECSLGNEHHASAAKGLLGHLPTDGTLSCWIPGQSHALLPHPEDSQQDFRDLPSFQQVIDDCESDKVLEELRQKEMAKRYQVPDRLLASFEHDTIALISDKFRLFDVSERGVLPRHEIFALLSGLGKRADLPDPYSVLPRLFASKNPMDTNQSSAGITSGCEMTLAELLEAVEVTREAKRHSSAARLASIKIHLNRTATTARNSLSFEGSADDNNQSVLDLYDLPEQNKSTSTEGSKDVKERGRRRGVLKSRKSTLSQASDSDAPIRSARVSRGSKTHLTHHPSTSSRRKTVLPRRSSSINSNKAETMISATADLLNQVQPESRDHSGVKDVIVVETNSLDMNTSNRDEVIKAPSAVQQVPDTDHESQLQCQPSAITIEVYEPPSASNRKTIRIFLLLGGDHDGAICSTISLVFATKEITECEGIYYAAGPNEITRTGPVLPTQKTLTTALRMLKRCVVTRMERGFEQRPAETPTHRPNTCPVPTLTPQFHWNLNNSALKTLTQNQVNQLYGLFKFYDSSAIGDDLPSINCARLVEILRDARLISESSIRSSSVAPSTRGLQVENVERIFAQAVMGKMRVYLDADGQPALTFPLFCGALMNCAMVLTPLTHPEAALRQILPILLDGSIGNGHHGTAGKGILGHLPKHGTISLWMSGQHQSTDDFRETPPFQQVIADCTRDKVLEELKQEKLARCYQIPDRLLASFHHDTIALISTKFRMFDVFDRGTVPRQEVFPLLSSVGKRADLPDPYAVLAKLSASNGLSSEISGDCSDMTLAALLQAIEATRDSKRHSITARLAAMKVNNQPLVDPAATEGDSTLDGPLTPHVKENVNDDTGLDHTTSSSHNHGNTGGSVSKERKKLGVPRSKSRRSIISQSSGASSSSSSSHSLISNKHRGGSKNRLTHHASTSGKKKTELQRKSSIKDRNLGIVTTDSDSHGSVIQSMESGSHSQRSNNTDSSDYDHDVTETTGSFTPRSDDFNVERRSSRHFEHNGHSSTASTQVHEPSSKSKTLRMFLLLGGDHDGAICCTLSLKLATREIVESEGTYYSTAPSEITRTMPVLPTQNGLANALLLLKKCVSIKQELGFEVRPANQLVVVDEMLLELKKREPRFSIALKPGVRASLTAASTVSPSSANPTNTVKVVEDGGVSAASSLDLIPALKIESRPISSSLSLGQKPLSLPKPAYHHQYEVASNHREIVATWEVSMHDDHGWIHAVNAASPLKPASPLRTKTKPHRSGHLSPLRLPHRQDL</sequence>
<feature type="compositionally biased region" description="Basic and acidic residues" evidence="1">
    <location>
        <begin position="1106"/>
        <end position="1120"/>
    </location>
</feature>
<feature type="region of interest" description="Disordered" evidence="1">
    <location>
        <begin position="1002"/>
        <end position="1199"/>
    </location>
</feature>
<proteinExistence type="predicted"/>